<evidence type="ECO:0000313" key="1">
    <source>
        <dbReference type="EMBL" id="QLL62012.1"/>
    </source>
</evidence>
<dbReference type="PROSITE" id="PS51257">
    <property type="entry name" value="PROKAR_LIPOPROTEIN"/>
    <property type="match status" value="1"/>
</dbReference>
<accession>A0A859QD81</accession>
<organism evidence="1 2">
    <name type="scientific">Sinorhizobium mexicanum</name>
    <dbReference type="NCBI Taxonomy" id="375549"/>
    <lineage>
        <taxon>Bacteria</taxon>
        <taxon>Pseudomonadati</taxon>
        <taxon>Pseudomonadota</taxon>
        <taxon>Alphaproteobacteria</taxon>
        <taxon>Hyphomicrobiales</taxon>
        <taxon>Rhizobiaceae</taxon>
        <taxon>Sinorhizobium/Ensifer group</taxon>
        <taxon>Sinorhizobium</taxon>
    </lineage>
</organism>
<name>A0A859QD81_9HYPH</name>
<evidence type="ECO:0000313" key="2">
    <source>
        <dbReference type="Proteomes" id="UP000510721"/>
    </source>
</evidence>
<keyword evidence="2" id="KW-1185">Reference proteome</keyword>
<sequence length="50" mass="4935">MSKAVIAVLCLGLLALSSCANTVRGFAQDSAQTGNAVGGATDRVLRAGAQ</sequence>
<dbReference type="EMBL" id="CP041238">
    <property type="protein sequence ID" value="QLL62012.1"/>
    <property type="molecule type" value="Genomic_DNA"/>
</dbReference>
<proteinExistence type="predicted"/>
<gene>
    <name evidence="1" type="ORF">FKV68_11365</name>
</gene>
<dbReference type="KEGG" id="emx:FKV68_11365"/>
<dbReference type="AlphaFoldDB" id="A0A859QD81"/>
<dbReference type="Proteomes" id="UP000510721">
    <property type="component" value="Chromosome"/>
</dbReference>
<reference evidence="1 2" key="1">
    <citation type="submission" date="2019-06" db="EMBL/GenBank/DDBJ databases">
        <title>Complete genome sequence of Ensifer mexicanus ITTG R7 isolated from nodules of Acacia angustissima (Mill.) Kuntze.</title>
        <authorList>
            <person name="Rincon-Rosales R."/>
            <person name="Rogel M.A."/>
            <person name="Guerrero G."/>
            <person name="Rincon-Molina C.I."/>
            <person name="Lopez-Lopez A."/>
            <person name="Martinez-Romero E."/>
        </authorList>
    </citation>
    <scope>NUCLEOTIDE SEQUENCE [LARGE SCALE GENOMIC DNA]</scope>
    <source>
        <strain evidence="1 2">ITTG R7</strain>
    </source>
</reference>
<protein>
    <submittedName>
        <fullName evidence="1">Entericidin</fullName>
    </submittedName>
</protein>